<dbReference type="PaxDb" id="121845-A0A3Q0IYQ0"/>
<dbReference type="Pfam" id="PF00769">
    <property type="entry name" value="ERM_C"/>
    <property type="match status" value="1"/>
</dbReference>
<accession>A0A3Q0IYQ0</accession>
<reference evidence="3" key="1">
    <citation type="submission" date="2025-08" db="UniProtKB">
        <authorList>
            <consortium name="RefSeq"/>
        </authorList>
    </citation>
    <scope>IDENTIFICATION</scope>
</reference>
<dbReference type="GeneID" id="103511974"/>
<dbReference type="STRING" id="121845.A0A3Q0IYQ0"/>
<gene>
    <name evidence="3" type="primary">LOC103511974</name>
</gene>
<dbReference type="GO" id="GO:0003779">
    <property type="term" value="F:actin binding"/>
    <property type="evidence" value="ECO:0007669"/>
    <property type="project" value="InterPro"/>
</dbReference>
<evidence type="ECO:0000259" key="1">
    <source>
        <dbReference type="Pfam" id="PF00769"/>
    </source>
</evidence>
<evidence type="ECO:0000313" key="2">
    <source>
        <dbReference type="Proteomes" id="UP000079169"/>
    </source>
</evidence>
<dbReference type="KEGG" id="dci:103511974"/>
<sequence>MSPPDLLVPYDLVPQTNDMRRLSLEIEKERVEYLEKSKHLQDQLRDLRTEIEVLKVGEKQSELDLLHEEQVRLGENKYSTLRKVRRERTKFWATGRDFPLYIFFLQYARVHRHSRFNTREYRETV</sequence>
<protein>
    <submittedName>
        <fullName evidence="3">Merlin-like</fullName>
    </submittedName>
</protein>
<dbReference type="Gene3D" id="6.10.360.10">
    <property type="match status" value="1"/>
</dbReference>
<dbReference type="Proteomes" id="UP000079169">
    <property type="component" value="Unplaced"/>
</dbReference>
<dbReference type="RefSeq" id="XP_026681376.1">
    <property type="nucleotide sequence ID" value="XM_026825575.1"/>
</dbReference>
<dbReference type="AlphaFoldDB" id="A0A3Q0IYQ0"/>
<name>A0A3Q0IYQ0_DIACI</name>
<dbReference type="InterPro" id="IPR011259">
    <property type="entry name" value="ERM_C_dom"/>
</dbReference>
<organism evidence="2 3">
    <name type="scientific">Diaphorina citri</name>
    <name type="common">Asian citrus psyllid</name>
    <dbReference type="NCBI Taxonomy" id="121845"/>
    <lineage>
        <taxon>Eukaryota</taxon>
        <taxon>Metazoa</taxon>
        <taxon>Ecdysozoa</taxon>
        <taxon>Arthropoda</taxon>
        <taxon>Hexapoda</taxon>
        <taxon>Insecta</taxon>
        <taxon>Pterygota</taxon>
        <taxon>Neoptera</taxon>
        <taxon>Paraneoptera</taxon>
        <taxon>Hemiptera</taxon>
        <taxon>Sternorrhyncha</taxon>
        <taxon>Psylloidea</taxon>
        <taxon>Psyllidae</taxon>
        <taxon>Diaphorininae</taxon>
        <taxon>Diaphorina</taxon>
    </lineage>
</organism>
<evidence type="ECO:0000313" key="3">
    <source>
        <dbReference type="RefSeq" id="XP_026681376.1"/>
    </source>
</evidence>
<dbReference type="InterPro" id="IPR008954">
    <property type="entry name" value="Moesin_tail_sf"/>
</dbReference>
<dbReference type="SUPFAM" id="SSF48678">
    <property type="entry name" value="Moesin tail domain"/>
    <property type="match status" value="1"/>
</dbReference>
<proteinExistence type="predicted"/>
<feature type="domain" description="Ezrin/radixin/moesin C-terminal" evidence="1">
    <location>
        <begin position="24"/>
        <end position="90"/>
    </location>
</feature>
<keyword evidence="2" id="KW-1185">Reference proteome</keyword>